<dbReference type="HOGENOM" id="CLU_983416_0_0_1"/>
<feature type="signal peptide" evidence="2">
    <location>
        <begin position="1"/>
        <end position="21"/>
    </location>
</feature>
<proteinExistence type="predicted"/>
<sequence length="283" mass="30552">MALGVLLRLFWICFLLNQSSSASVKGHAKKDTTNIGFGADRPPHGSVKLPTKTGDPASRPSAARWQSLAVKKPPVKTGALDVEQLENARPVVGEHPDQPLVFPLHGNSANALPPPPSQGSQNLLSSQWHPKPAAGGSSVPGFDRLEKKPLVYEDIFKYLEQGSGALQSPVGPPQAAGGSSQGSSSGHTFPQKQPVKGGAWLFQPSKPVYLHRYQTPWKRSAKVYWHVPPPSYLIQSSNGYQRFSKSYTNVKYDPEFAALQAKGDPALQPAAPAHFQGPQRAKM</sequence>
<keyword evidence="2" id="KW-0732">Signal</keyword>
<evidence type="ECO:0000313" key="3">
    <source>
        <dbReference type="Ensembl" id="ENSTNIP00000021150.1"/>
    </source>
</evidence>
<accession>H3DKV2</accession>
<keyword evidence="4" id="KW-1185">Reference proteome</keyword>
<organism evidence="3 4">
    <name type="scientific">Tetraodon nigroviridis</name>
    <name type="common">Spotted green pufferfish</name>
    <name type="synonym">Chelonodon nigroviridis</name>
    <dbReference type="NCBI Taxonomy" id="99883"/>
    <lineage>
        <taxon>Eukaryota</taxon>
        <taxon>Metazoa</taxon>
        <taxon>Chordata</taxon>
        <taxon>Craniata</taxon>
        <taxon>Vertebrata</taxon>
        <taxon>Euteleostomi</taxon>
        <taxon>Actinopterygii</taxon>
        <taxon>Neopterygii</taxon>
        <taxon>Teleostei</taxon>
        <taxon>Neoteleostei</taxon>
        <taxon>Acanthomorphata</taxon>
        <taxon>Eupercaria</taxon>
        <taxon>Tetraodontiformes</taxon>
        <taxon>Tetradontoidea</taxon>
        <taxon>Tetraodontidae</taxon>
        <taxon>Tetraodon</taxon>
    </lineage>
</organism>
<dbReference type="Proteomes" id="UP000007303">
    <property type="component" value="Unassembled WGS sequence"/>
</dbReference>
<feature type="compositionally biased region" description="Polar residues" evidence="1">
    <location>
        <begin position="118"/>
        <end position="128"/>
    </location>
</feature>
<evidence type="ECO:0000256" key="1">
    <source>
        <dbReference type="SAM" id="MobiDB-lite"/>
    </source>
</evidence>
<reference evidence="4" key="1">
    <citation type="journal article" date="2004" name="Nature">
        <title>Genome duplication in the teleost fish Tetraodon nigroviridis reveals the early vertebrate proto-karyotype.</title>
        <authorList>
            <person name="Jaillon O."/>
            <person name="Aury J.-M."/>
            <person name="Brunet F."/>
            <person name="Petit J.-L."/>
            <person name="Stange-Thomann N."/>
            <person name="Mauceli E."/>
            <person name="Bouneau L."/>
            <person name="Fischer C."/>
            <person name="Ozouf-Costaz C."/>
            <person name="Bernot A."/>
            <person name="Nicaud S."/>
            <person name="Jaffe D."/>
            <person name="Fisher S."/>
            <person name="Lutfalla G."/>
            <person name="Dossat C."/>
            <person name="Segurens B."/>
            <person name="Dasilva C."/>
            <person name="Salanoubat M."/>
            <person name="Levy M."/>
            <person name="Boudet N."/>
            <person name="Castellano S."/>
            <person name="Anthouard V."/>
            <person name="Jubin C."/>
            <person name="Castelli V."/>
            <person name="Katinka M."/>
            <person name="Vacherie B."/>
            <person name="Biemont C."/>
            <person name="Skalli Z."/>
            <person name="Cattolico L."/>
            <person name="Poulain J."/>
            <person name="De Berardinis V."/>
            <person name="Cruaud C."/>
            <person name="Duprat S."/>
            <person name="Brottier P."/>
            <person name="Coutanceau J.-P."/>
            <person name="Gouzy J."/>
            <person name="Parra G."/>
            <person name="Lardier G."/>
            <person name="Chapple C."/>
            <person name="McKernan K.J."/>
            <person name="McEwan P."/>
            <person name="Bosak S."/>
            <person name="Kellis M."/>
            <person name="Volff J.-N."/>
            <person name="Guigo R."/>
            <person name="Zody M.C."/>
            <person name="Mesirov J."/>
            <person name="Lindblad-Toh K."/>
            <person name="Birren B."/>
            <person name="Nusbaum C."/>
            <person name="Kahn D."/>
            <person name="Robinson-Rechavi M."/>
            <person name="Laudet V."/>
            <person name="Schachter V."/>
            <person name="Quetier F."/>
            <person name="Saurin W."/>
            <person name="Scarpelli C."/>
            <person name="Wincker P."/>
            <person name="Lander E.S."/>
            <person name="Weissenbach J."/>
            <person name="Roest Crollius H."/>
        </authorList>
    </citation>
    <scope>NUCLEOTIDE SEQUENCE [LARGE SCALE GENOMIC DNA]</scope>
</reference>
<dbReference type="Ensembl" id="ENSTNIT00000021383.1">
    <property type="protein sequence ID" value="ENSTNIP00000021150.1"/>
    <property type="gene ID" value="ENSTNIG00000017986.1"/>
</dbReference>
<feature type="region of interest" description="Disordered" evidence="1">
    <location>
        <begin position="93"/>
        <end position="143"/>
    </location>
</feature>
<feature type="region of interest" description="Disordered" evidence="1">
    <location>
        <begin position="164"/>
        <end position="197"/>
    </location>
</feature>
<protein>
    <submittedName>
        <fullName evidence="3">Uncharacterized protein</fullName>
    </submittedName>
</protein>
<reference evidence="3" key="3">
    <citation type="submission" date="2025-09" db="UniProtKB">
        <authorList>
            <consortium name="Ensembl"/>
        </authorList>
    </citation>
    <scope>IDENTIFICATION</scope>
</reference>
<dbReference type="InParanoid" id="H3DKV2"/>
<feature type="region of interest" description="Disordered" evidence="1">
    <location>
        <begin position="33"/>
        <end position="63"/>
    </location>
</feature>
<dbReference type="AlphaFoldDB" id="H3DKV2"/>
<name>H3DKV2_TETNG</name>
<feature type="chain" id="PRO_5003583611" evidence="2">
    <location>
        <begin position="22"/>
        <end position="283"/>
    </location>
</feature>
<evidence type="ECO:0000313" key="4">
    <source>
        <dbReference type="Proteomes" id="UP000007303"/>
    </source>
</evidence>
<reference evidence="3" key="2">
    <citation type="submission" date="2025-08" db="UniProtKB">
        <authorList>
            <consortium name="Ensembl"/>
        </authorList>
    </citation>
    <scope>IDENTIFICATION</scope>
</reference>
<feature type="compositionally biased region" description="Low complexity" evidence="1">
    <location>
        <begin position="173"/>
        <end position="186"/>
    </location>
</feature>
<evidence type="ECO:0000256" key="2">
    <source>
        <dbReference type="SAM" id="SignalP"/>
    </source>
</evidence>